<organism evidence="9 10">
    <name type="scientific">Geomesophilobacter sediminis</name>
    <dbReference type="NCBI Taxonomy" id="2798584"/>
    <lineage>
        <taxon>Bacteria</taxon>
        <taxon>Pseudomonadati</taxon>
        <taxon>Thermodesulfobacteriota</taxon>
        <taxon>Desulfuromonadia</taxon>
        <taxon>Geobacterales</taxon>
        <taxon>Geobacteraceae</taxon>
        <taxon>Geomesophilobacter</taxon>
    </lineage>
</organism>
<feature type="transmembrane region" description="Helical" evidence="7">
    <location>
        <begin position="140"/>
        <end position="158"/>
    </location>
</feature>
<gene>
    <name evidence="9" type="ORF">JFN93_06350</name>
</gene>
<dbReference type="PANTHER" id="PTHR30151:SF0">
    <property type="entry name" value="ABC TRANSPORTER PERMEASE PROTEIN MJ0413-RELATED"/>
    <property type="match status" value="1"/>
</dbReference>
<accession>A0A8J7LY46</accession>
<evidence type="ECO:0000313" key="9">
    <source>
        <dbReference type="EMBL" id="MBJ6724321.1"/>
    </source>
</evidence>
<dbReference type="AlphaFoldDB" id="A0A8J7LY46"/>
<dbReference type="InterPro" id="IPR035906">
    <property type="entry name" value="MetI-like_sf"/>
</dbReference>
<dbReference type="PROSITE" id="PS50928">
    <property type="entry name" value="ABC_TM1"/>
    <property type="match status" value="1"/>
</dbReference>
<dbReference type="SUPFAM" id="SSF161098">
    <property type="entry name" value="MetI-like"/>
    <property type="match status" value="1"/>
</dbReference>
<evidence type="ECO:0000256" key="1">
    <source>
        <dbReference type="ARBA" id="ARBA00004651"/>
    </source>
</evidence>
<feature type="domain" description="ABC transmembrane type-1" evidence="8">
    <location>
        <begin position="98"/>
        <end position="279"/>
    </location>
</feature>
<keyword evidence="6 7" id="KW-0472">Membrane</keyword>
<feature type="transmembrane region" description="Helical" evidence="7">
    <location>
        <begin position="229"/>
        <end position="249"/>
    </location>
</feature>
<evidence type="ECO:0000259" key="8">
    <source>
        <dbReference type="PROSITE" id="PS50928"/>
    </source>
</evidence>
<feature type="transmembrane region" description="Helical" evidence="7">
    <location>
        <begin position="165"/>
        <end position="185"/>
    </location>
</feature>
<comment type="similarity">
    <text evidence="7">Belongs to the binding-protein-dependent transport system permease family.</text>
</comment>
<evidence type="ECO:0000313" key="10">
    <source>
        <dbReference type="Proteomes" id="UP000636888"/>
    </source>
</evidence>
<feature type="transmembrane region" description="Helical" evidence="7">
    <location>
        <begin position="105"/>
        <end position="128"/>
    </location>
</feature>
<reference evidence="9" key="1">
    <citation type="submission" date="2020-12" db="EMBL/GenBank/DDBJ databases">
        <title>Geomonas sp. Red875, isolated from river sediment.</title>
        <authorList>
            <person name="Xu Z."/>
            <person name="Zhang Z."/>
            <person name="Masuda Y."/>
            <person name="Itoh H."/>
            <person name="Senoo K."/>
        </authorList>
    </citation>
    <scope>NUCLEOTIDE SEQUENCE</scope>
    <source>
        <strain evidence="9">Red875</strain>
    </source>
</reference>
<evidence type="ECO:0000256" key="6">
    <source>
        <dbReference type="ARBA" id="ARBA00023136"/>
    </source>
</evidence>
<evidence type="ECO:0000256" key="7">
    <source>
        <dbReference type="RuleBase" id="RU363032"/>
    </source>
</evidence>
<comment type="subcellular location">
    <subcellularLocation>
        <location evidence="1 7">Cell membrane</location>
        <topology evidence="1 7">Multi-pass membrane protein</topology>
    </subcellularLocation>
</comment>
<dbReference type="PANTHER" id="PTHR30151">
    <property type="entry name" value="ALKANE SULFONATE ABC TRANSPORTER-RELATED, MEMBRANE SUBUNIT"/>
    <property type="match status" value="1"/>
</dbReference>
<evidence type="ECO:0000256" key="5">
    <source>
        <dbReference type="ARBA" id="ARBA00022989"/>
    </source>
</evidence>
<keyword evidence="3" id="KW-1003">Cell membrane</keyword>
<sequence>MSSSQGKQLEGIVYRTGEGAADRVRSGGKTRLLPAWATEWSLSVNDRLLDWYGIVFLVVLWELGPRQGWIDSQFFPPPSAIVAEALKMAQHGELLIQITSSLKRLLQGLLAALAFGIPLGFLLGGWFPRLTTFLRPLLRLLGQINAFSLFPLFVLFFGIGELAKFAVIFWSCLWPILFTTIAGVQEVDPLFVKVARSMGGGRTTLFVKVLFPGALPSIFTGIRLGATTAFLMLIAAEMIGASAGLGWLVHNSSVNYVIPRLYLAASIIAFLGMGMNSLLHFWEGRVVRWKQTAEI</sequence>
<keyword evidence="4 7" id="KW-0812">Transmembrane</keyword>
<dbReference type="EMBL" id="JAEMHM010000004">
    <property type="protein sequence ID" value="MBJ6724321.1"/>
    <property type="molecule type" value="Genomic_DNA"/>
</dbReference>
<comment type="caution">
    <text evidence="9">The sequence shown here is derived from an EMBL/GenBank/DDBJ whole genome shotgun (WGS) entry which is preliminary data.</text>
</comment>
<evidence type="ECO:0000256" key="3">
    <source>
        <dbReference type="ARBA" id="ARBA00022475"/>
    </source>
</evidence>
<dbReference type="GO" id="GO:0005886">
    <property type="term" value="C:plasma membrane"/>
    <property type="evidence" value="ECO:0007669"/>
    <property type="project" value="UniProtKB-SubCell"/>
</dbReference>
<keyword evidence="10" id="KW-1185">Reference proteome</keyword>
<feature type="transmembrane region" description="Helical" evidence="7">
    <location>
        <begin position="205"/>
        <end position="222"/>
    </location>
</feature>
<evidence type="ECO:0000256" key="4">
    <source>
        <dbReference type="ARBA" id="ARBA00022692"/>
    </source>
</evidence>
<feature type="transmembrane region" description="Helical" evidence="7">
    <location>
        <begin position="261"/>
        <end position="282"/>
    </location>
</feature>
<dbReference type="GO" id="GO:0055085">
    <property type="term" value="P:transmembrane transport"/>
    <property type="evidence" value="ECO:0007669"/>
    <property type="project" value="InterPro"/>
</dbReference>
<dbReference type="Proteomes" id="UP000636888">
    <property type="component" value="Unassembled WGS sequence"/>
</dbReference>
<dbReference type="RefSeq" id="WP_199383155.1">
    <property type="nucleotide sequence ID" value="NZ_JAEMHM010000004.1"/>
</dbReference>
<evidence type="ECO:0000256" key="2">
    <source>
        <dbReference type="ARBA" id="ARBA00022448"/>
    </source>
</evidence>
<protein>
    <submittedName>
        <fullName evidence="9">ABC transporter permease</fullName>
    </submittedName>
</protein>
<name>A0A8J7LY46_9BACT</name>
<keyword evidence="2 7" id="KW-0813">Transport</keyword>
<dbReference type="Pfam" id="PF00528">
    <property type="entry name" value="BPD_transp_1"/>
    <property type="match status" value="1"/>
</dbReference>
<keyword evidence="5 7" id="KW-1133">Transmembrane helix</keyword>
<dbReference type="Gene3D" id="1.10.3720.10">
    <property type="entry name" value="MetI-like"/>
    <property type="match status" value="1"/>
</dbReference>
<dbReference type="InterPro" id="IPR000515">
    <property type="entry name" value="MetI-like"/>
</dbReference>
<proteinExistence type="inferred from homology"/>
<dbReference type="CDD" id="cd06261">
    <property type="entry name" value="TM_PBP2"/>
    <property type="match status" value="1"/>
</dbReference>